<reference evidence="2" key="2">
    <citation type="submission" date="2012-05" db="EMBL/GenBank/DDBJ databases">
        <authorList>
            <person name="van Beurden S.J."/>
            <person name="Gatherer D."/>
            <person name="Tuzi K."/>
            <person name="Herzyk P."/>
            <person name="Galbraith J."/>
            <person name="Peeters B.P.H."/>
            <person name="Rottier P.J.M."/>
            <person name="Engelsma M.Y."/>
            <person name="Davison A.J."/>
        </authorList>
    </citation>
    <scope>NUCLEOTIDE SEQUENCE</scope>
    <source>
        <strain evidence="2">500138</strain>
    </source>
</reference>
<dbReference type="EMBL" id="MW580849">
    <property type="protein sequence ID" value="QRM16327.1"/>
    <property type="molecule type" value="Genomic_DNA"/>
</dbReference>
<accession>A0A1J0REF7</accession>
<dbReference type="EMBL" id="MW580851">
    <property type="protein sequence ID" value="QRM16586.1"/>
    <property type="molecule type" value="Genomic_DNA"/>
</dbReference>
<dbReference type="GeneID" id="8683465"/>
<evidence type="ECO:0000256" key="1">
    <source>
        <dbReference type="SAM" id="Phobius"/>
    </source>
</evidence>
<keyword evidence="9" id="KW-1185">Reference proteome</keyword>
<dbReference type="EMBL" id="MW580855">
    <property type="protein sequence ID" value="QRM17111.1"/>
    <property type="molecule type" value="Genomic_DNA"/>
</dbReference>
<name>A0A1J0REF7_9VIRU</name>
<dbReference type="EMBL" id="MW580854">
    <property type="protein sequence ID" value="QRM16980.1"/>
    <property type="molecule type" value="Genomic_DNA"/>
</dbReference>
<dbReference type="InterPro" id="IPR002475">
    <property type="entry name" value="Bcl2-like"/>
</dbReference>
<dbReference type="PROSITE" id="PS50062">
    <property type="entry name" value="BCL2_FAMILY"/>
    <property type="match status" value="1"/>
</dbReference>
<dbReference type="InterPro" id="IPR036834">
    <property type="entry name" value="Bcl-2-like_sf"/>
</dbReference>
<evidence type="ECO:0000313" key="9">
    <source>
        <dbReference type="Proteomes" id="UP000011239"/>
    </source>
</evidence>
<evidence type="ECO:0000313" key="3">
    <source>
        <dbReference type="EMBL" id="QRM16327.1"/>
    </source>
</evidence>
<evidence type="ECO:0000313" key="8">
    <source>
        <dbReference type="EMBL" id="QRM17111.1"/>
    </source>
</evidence>
<dbReference type="Proteomes" id="UP000011239">
    <property type="component" value="Segment"/>
</dbReference>
<dbReference type="SUPFAM" id="SSF56854">
    <property type="entry name" value="Bcl-2 inhibitors of programmed cell death"/>
    <property type="match status" value="1"/>
</dbReference>
<feature type="transmembrane region" description="Helical" evidence="1">
    <location>
        <begin position="136"/>
        <end position="154"/>
    </location>
</feature>
<gene>
    <name evidence="5" type="primary">ORF33</name>
    <name evidence="2" type="ORF">AngHV1_ORF33</name>
</gene>
<dbReference type="KEGG" id="vg:8683465"/>
<accession>D2E884</accession>
<dbReference type="EMBL" id="MW580852">
    <property type="protein sequence ID" value="QRM16719.1"/>
    <property type="molecule type" value="Genomic_DNA"/>
</dbReference>
<reference evidence="5" key="3">
    <citation type="journal article" date="2021" name="Microorganisms">
        <title>Genomes of Anguillid Herpesvirus 1 Strains Reveal Evolutionary Disparities and Low Genetic Diversity in the Genus Cyprinivirus.</title>
        <authorList>
            <person name="Donohoe O."/>
            <person name="Zhang H."/>
            <person name="Delrez N."/>
            <person name="Gao Y."/>
            <person name="Suarez N.M."/>
            <person name="Davison A.J."/>
            <person name="Vanderplasschen A."/>
        </authorList>
    </citation>
    <scope>NUCLEOTIDE SEQUENCE</scope>
    <source>
        <strain evidence="3">500138</strain>
        <strain evidence="5">DK-200249</strain>
        <strain evidence="4">DK-2008-50-66-1</strain>
        <strain evidence="6">DK-205223-2</strain>
        <strain evidence="7">HVA 486123</strain>
        <strain evidence="8">UK N080</strain>
    </source>
</reference>
<dbReference type="RefSeq" id="YP_003358172.1">
    <property type="nucleotide sequence ID" value="NC_013668.3"/>
</dbReference>
<keyword evidence="1" id="KW-0472">Membrane</keyword>
<organism evidence="5">
    <name type="scientific">Anguillid herpesvirus 1</name>
    <dbReference type="NCBI Taxonomy" id="150286"/>
    <lineage>
        <taxon>Viruses</taxon>
        <taxon>Duplodnaviria</taxon>
        <taxon>Heunggongvirae</taxon>
        <taxon>Peploviricota</taxon>
        <taxon>Herviviricetes</taxon>
        <taxon>Herpesvirales</taxon>
        <taxon>Alloherpesviridae</taxon>
        <taxon>Cyvirus</taxon>
        <taxon>Cyvirus anguillidallo1</taxon>
    </lineage>
</organism>
<evidence type="ECO:0000313" key="2">
    <source>
        <dbReference type="EMBL" id="ADA57796.1"/>
    </source>
</evidence>
<dbReference type="EMBL" id="MW580850">
    <property type="protein sequence ID" value="QRM16457.1"/>
    <property type="molecule type" value="Genomic_DNA"/>
</dbReference>
<reference evidence="2 9" key="1">
    <citation type="journal article" date="2010" name="J. Gen. Virol.">
        <title>Complete genome sequence and taxonomic position of anguillid herpesvirus 1.</title>
        <authorList>
            <person name="van Beurden S.J."/>
            <person name="Bossers A."/>
            <person name="Voorbergen-Laarman M.H."/>
            <person name="Haenen O.L."/>
            <person name="Peters S."/>
            <person name="Abma-Henkens M.H."/>
            <person name="Peeters B.P."/>
            <person name="Rottier P.J."/>
            <person name="Engelsma M.Y."/>
        </authorList>
    </citation>
    <scope>NUCLEOTIDE SEQUENCE [LARGE SCALE GENOMIC DNA]</scope>
    <source>
        <strain evidence="2">500138</strain>
        <strain evidence="9">Isolate Anguilla anguilla/Netherlands/500138/1998</strain>
    </source>
</reference>
<proteinExistence type="predicted"/>
<dbReference type="EMBL" id="FJ940765">
    <property type="protein sequence ID" value="ADA57796.1"/>
    <property type="molecule type" value="Genomic_DNA"/>
</dbReference>
<protein>
    <submittedName>
        <fullName evidence="5">Protein ORF33</fullName>
    </submittedName>
</protein>
<sequence length="155" mass="17648">MEFTYPTTETVARLTQVFGVDPRLPPLITKVAGERDVEAAFVKVLRNMSAETPSELILEGDRRSPTLNIRADPTWNWGRLVVVIMFTELLVAETKNPKLRMLVKPTIEHSIDKWFKSVGGWPEPEHRDRDRRWMRAGIVGGVIAVVCGVTYYLVK</sequence>
<evidence type="ECO:0000313" key="6">
    <source>
        <dbReference type="EMBL" id="QRM16719.1"/>
    </source>
</evidence>
<evidence type="ECO:0000313" key="5">
    <source>
        <dbReference type="EMBL" id="QRM16586.1"/>
    </source>
</evidence>
<evidence type="ECO:0000313" key="7">
    <source>
        <dbReference type="EMBL" id="QRM16980.1"/>
    </source>
</evidence>
<evidence type="ECO:0000313" key="4">
    <source>
        <dbReference type="EMBL" id="QRM16457.1"/>
    </source>
</evidence>
<reference evidence="5" key="4">
    <citation type="submission" date="2021-02" db="EMBL/GenBank/DDBJ databases">
        <authorList>
            <person name="Vanderplasschen A.F.C."/>
            <person name="Davison A.J."/>
        </authorList>
    </citation>
    <scope>NUCLEOTIDE SEQUENCE</scope>
    <source>
        <strain evidence="3">500138</strain>
        <strain evidence="5">DK-200249</strain>
        <strain evidence="4">DK-2008-50-66-1</strain>
        <strain evidence="6">DK-205223-2</strain>
        <strain evidence="7">HVA 486123</strain>
        <strain evidence="8">UK N080</strain>
    </source>
</reference>
<keyword evidence="1" id="KW-0812">Transmembrane</keyword>
<keyword evidence="1" id="KW-1133">Transmembrane helix</keyword>